<evidence type="ECO:0000313" key="2">
    <source>
        <dbReference type="Proteomes" id="UP000586918"/>
    </source>
</evidence>
<dbReference type="Pfam" id="PF04978">
    <property type="entry name" value="MST"/>
    <property type="match status" value="1"/>
</dbReference>
<dbReference type="EMBL" id="JAAXKZ010000011">
    <property type="protein sequence ID" value="NMH90983.1"/>
    <property type="molecule type" value="Genomic_DNA"/>
</dbReference>
<protein>
    <submittedName>
        <fullName evidence="1">DinB family protein</fullName>
    </submittedName>
</protein>
<comment type="caution">
    <text evidence="1">The sequence shown here is derived from an EMBL/GenBank/DDBJ whole genome shotgun (WGS) entry which is preliminary data.</text>
</comment>
<evidence type="ECO:0000313" key="1">
    <source>
        <dbReference type="EMBL" id="NMH90983.1"/>
    </source>
</evidence>
<accession>A0A848DEI8</accession>
<proteinExistence type="predicted"/>
<dbReference type="Gene3D" id="1.20.120.450">
    <property type="entry name" value="dinb family like domain"/>
    <property type="match status" value="1"/>
</dbReference>
<sequence length="149" mass="16391">MIKHVAHTERGWIDTMLQRDRDTGEDQYLDGFTLGPDETLADVLAFYDRVAAETEEAVAGVSDLGQPVPVPQGVPWFPDDIEAWSVRWVLLHVIEETARHAGHADIVRESVDGATAYPLMAAVEGWPETPWMKPWTPADGADAVPTATT</sequence>
<gene>
    <name evidence="1" type="ORF">HF519_05145</name>
</gene>
<dbReference type="Proteomes" id="UP000586918">
    <property type="component" value="Unassembled WGS sequence"/>
</dbReference>
<keyword evidence="2" id="KW-1185">Reference proteome</keyword>
<dbReference type="SUPFAM" id="SSF109854">
    <property type="entry name" value="DinB/YfiT-like putative metalloenzymes"/>
    <property type="match status" value="1"/>
</dbReference>
<reference evidence="1 2" key="1">
    <citation type="submission" date="2020-04" db="EMBL/GenBank/DDBJ databases">
        <authorList>
            <person name="Klaysubun C."/>
            <person name="Duangmal K."/>
            <person name="Lipun K."/>
        </authorList>
    </citation>
    <scope>NUCLEOTIDE SEQUENCE [LARGE SCALE GENOMIC DNA]</scope>
    <source>
        <strain evidence="1 2">DSM 45300</strain>
    </source>
</reference>
<dbReference type="InterPro" id="IPR007061">
    <property type="entry name" value="MST-like"/>
</dbReference>
<dbReference type="AlphaFoldDB" id="A0A848DEI8"/>
<name>A0A848DEI8_9PSEU</name>
<dbReference type="InterPro" id="IPR034660">
    <property type="entry name" value="DinB/YfiT-like"/>
</dbReference>
<organism evidence="1 2">
    <name type="scientific">Pseudonocardia bannensis</name>
    <dbReference type="NCBI Taxonomy" id="630973"/>
    <lineage>
        <taxon>Bacteria</taxon>
        <taxon>Bacillati</taxon>
        <taxon>Actinomycetota</taxon>
        <taxon>Actinomycetes</taxon>
        <taxon>Pseudonocardiales</taxon>
        <taxon>Pseudonocardiaceae</taxon>
        <taxon>Pseudonocardia</taxon>
    </lineage>
</organism>